<keyword evidence="7" id="KW-0472">Membrane</keyword>
<dbReference type="GO" id="GO:0016705">
    <property type="term" value="F:oxidoreductase activity, acting on paired donors, with incorporation or reduction of molecular oxygen"/>
    <property type="evidence" value="ECO:0007669"/>
    <property type="project" value="InterPro"/>
</dbReference>
<feature type="transmembrane region" description="Helical" evidence="7">
    <location>
        <begin position="1063"/>
        <end position="1088"/>
    </location>
</feature>
<dbReference type="InterPro" id="IPR001128">
    <property type="entry name" value="Cyt_P450"/>
</dbReference>
<feature type="transmembrane region" description="Helical" evidence="7">
    <location>
        <begin position="977"/>
        <end position="1001"/>
    </location>
</feature>
<dbReference type="InterPro" id="IPR017927">
    <property type="entry name" value="FAD-bd_FR_type"/>
</dbReference>
<dbReference type="InterPro" id="IPR039261">
    <property type="entry name" value="FNR_nucleotide-bd"/>
</dbReference>
<protein>
    <submittedName>
        <fullName evidence="9">Cytochrome P450</fullName>
    </submittedName>
</protein>
<sequence length="1198" mass="131176">MSAAAVTACPYSNPQRVFEDLAAQRERPGLEYDAILIGYVVSRHSDIVEVLDDPSTFSSRPTVPEFPPPVQSLFSGKVPDRGTLIAHDNPDHDRLRASVASFFVPRRLQRFEPLLRRTAHSLIDDFIAKGSVDVKSAFALPLPLRTIVIVAGLDPERWQWIGRCLSLFGGITRTEEGEKRTVQQRTQDVLDVHEYIASVIELRRHDRRDDLISHIWNERDGPNGIQMTDFEHLSMIPGLLLAGHETTTNFLSMSLAHLLHHDLWEQAARSEASRIAAIEELLRYESAITGMRRTVKCPVTVSGTALQPGDALFLAYASGSRDAAVSGKNGAMIDLDRPATASQHLGFGRGVHACLGAPFARLLLRTELAVLRERLPNLRLVTPYDEIPYKRVHEARGVESMFIAWDPPASAYMVAPPGGLTEDGLVPGLSTLTLSVTAEPPTGTIQAVVEDTTTIAKGVKQITLVSSLASRDSFPKQWGPGAHIDVQTGNLGWRQYSICSRAPPLLQITVLREEGGLGGSQYLHDSVKKGDTLLIRGPRNHFGIRRGDENTNDRVVEDPGAKRTIFIAGGIGITPIRPLAAEAKAAGTQYELVYLGRSRDTMAYADEMIRTHGDDKTTIWVTSEQPGRRRFDLEALLLEQQQQPAKDGTMEPQLEVYCCGPEGLVSRVEAIMETRKETHPGDVLHVERFAHPAESAGDTAENRPFDVLLARSGKVLQVPADKSVLEVINEEAAAGSVSAALDTGKPAKQQGDFAAEKGKTKAIMSTCGKGLCGTCEVPVLEGVPDHRDVVLTGLEKAEGKTMMAFSTWEACILDLRGANSAIYSLTMTSLCNYSQPLLFNTSDLQRDGVGTLFPYNPDLYDSASGLYGPGSLICWCLLIASFIVNFMFCPVDRAGHRRPTITTDLIALTVYPVFAATDALVQAMKLLGVPDRAKVLFCLRYPYVDISKEMYGQRSPDDPPLDLEHIPEDVVAYGQKIIALSGPLPVCQVFTTVVFAYLVIFKVVRHLHAHEEVLVPWSAMDGASRLIVSAYAYILTCLTVVQFSMADANMIAALTLYDVVTPVLFFIVNGFGIIVVVGVAVMLVILLLRAVRWAGGECLRAVYDLPTFGDNEVVNWANFIVYSVFFAFPYAVIMWKGDLSLTPDLGIAVTESDQLAALLGGILTLCFTLYSAVFDRRGGPPQESRDEEQMVPLTSENV</sequence>
<dbReference type="InterPro" id="IPR036396">
    <property type="entry name" value="Cyt_P450_sf"/>
</dbReference>
<gene>
    <name evidence="9" type="ORF">B0I36DRAFT_383382</name>
</gene>
<feature type="transmembrane region" description="Helical" evidence="7">
    <location>
        <begin position="1155"/>
        <end position="1174"/>
    </location>
</feature>
<keyword evidence="2" id="KW-0001">2Fe-2S</keyword>
<dbReference type="PRINTS" id="PR00359">
    <property type="entry name" value="BP450"/>
</dbReference>
<keyword evidence="7" id="KW-1133">Transmembrane helix</keyword>
<evidence type="ECO:0000256" key="6">
    <source>
        <dbReference type="SAM" id="MobiDB-lite"/>
    </source>
</evidence>
<evidence type="ECO:0000259" key="8">
    <source>
        <dbReference type="PROSITE" id="PS51384"/>
    </source>
</evidence>
<dbReference type="PROSITE" id="PS51384">
    <property type="entry name" value="FAD_FR"/>
    <property type="match status" value="1"/>
</dbReference>
<keyword evidence="4" id="KW-0408">Iron</keyword>
<dbReference type="PANTHER" id="PTHR46696">
    <property type="entry name" value="P450, PUTATIVE (EUROFUNG)-RELATED"/>
    <property type="match status" value="1"/>
</dbReference>
<dbReference type="RefSeq" id="XP_046014373.1">
    <property type="nucleotide sequence ID" value="XM_046160951.1"/>
</dbReference>
<name>A0A9P8YAE1_9PEZI</name>
<keyword evidence="5" id="KW-0411">Iron-sulfur</keyword>
<dbReference type="GO" id="GO:0051537">
    <property type="term" value="F:2 iron, 2 sulfur cluster binding"/>
    <property type="evidence" value="ECO:0007669"/>
    <property type="project" value="UniProtKB-KW"/>
</dbReference>
<organism evidence="9 10">
    <name type="scientific">Microdochium trichocladiopsis</name>
    <dbReference type="NCBI Taxonomy" id="1682393"/>
    <lineage>
        <taxon>Eukaryota</taxon>
        <taxon>Fungi</taxon>
        <taxon>Dikarya</taxon>
        <taxon>Ascomycota</taxon>
        <taxon>Pezizomycotina</taxon>
        <taxon>Sordariomycetes</taxon>
        <taxon>Xylariomycetidae</taxon>
        <taxon>Xylariales</taxon>
        <taxon>Microdochiaceae</taxon>
        <taxon>Microdochium</taxon>
    </lineage>
</organism>
<dbReference type="PROSITE" id="PS00197">
    <property type="entry name" value="2FE2S_FER_1"/>
    <property type="match status" value="1"/>
</dbReference>
<proteinExistence type="inferred from homology"/>
<dbReference type="CDD" id="cd06185">
    <property type="entry name" value="PDR_like"/>
    <property type="match status" value="1"/>
</dbReference>
<comment type="similarity">
    <text evidence="1">Belongs to the cytochrome P450 family.</text>
</comment>
<dbReference type="Pfam" id="PF00175">
    <property type="entry name" value="NAD_binding_1"/>
    <property type="match status" value="1"/>
</dbReference>
<dbReference type="InterPro" id="IPR012675">
    <property type="entry name" value="Beta-grasp_dom_sf"/>
</dbReference>
<dbReference type="InterPro" id="IPR017938">
    <property type="entry name" value="Riboflavin_synthase-like_b-brl"/>
</dbReference>
<feature type="transmembrane region" description="Helical" evidence="7">
    <location>
        <begin position="866"/>
        <end position="889"/>
    </location>
</feature>
<evidence type="ECO:0000256" key="7">
    <source>
        <dbReference type="SAM" id="Phobius"/>
    </source>
</evidence>
<feature type="compositionally biased region" description="Basic and acidic residues" evidence="6">
    <location>
        <begin position="1178"/>
        <end position="1188"/>
    </location>
</feature>
<dbReference type="SUPFAM" id="SSF52343">
    <property type="entry name" value="Ferredoxin reductase-like, C-terminal NADP-linked domain"/>
    <property type="match status" value="1"/>
</dbReference>
<dbReference type="SUPFAM" id="SSF48264">
    <property type="entry name" value="Cytochrome P450"/>
    <property type="match status" value="1"/>
</dbReference>
<evidence type="ECO:0000313" key="9">
    <source>
        <dbReference type="EMBL" id="KAH7033541.1"/>
    </source>
</evidence>
<dbReference type="Gene3D" id="1.10.630.10">
    <property type="entry name" value="Cytochrome P450"/>
    <property type="match status" value="1"/>
</dbReference>
<dbReference type="CDD" id="cd00207">
    <property type="entry name" value="fer2"/>
    <property type="match status" value="1"/>
</dbReference>
<dbReference type="OrthoDB" id="3945418at2759"/>
<evidence type="ECO:0000256" key="2">
    <source>
        <dbReference type="ARBA" id="ARBA00022714"/>
    </source>
</evidence>
<dbReference type="Gene3D" id="3.10.20.30">
    <property type="match status" value="1"/>
</dbReference>
<dbReference type="InterPro" id="IPR001041">
    <property type="entry name" value="2Fe-2S_ferredoxin-type"/>
</dbReference>
<dbReference type="Pfam" id="PF00111">
    <property type="entry name" value="Fer2"/>
    <property type="match status" value="1"/>
</dbReference>
<feature type="transmembrane region" description="Helical" evidence="7">
    <location>
        <begin position="1113"/>
        <end position="1135"/>
    </location>
</feature>
<dbReference type="GeneID" id="70190497"/>
<dbReference type="PROSITE" id="PS00086">
    <property type="entry name" value="CYTOCHROME_P450"/>
    <property type="match status" value="1"/>
</dbReference>
<dbReference type="InterPro" id="IPR036010">
    <property type="entry name" value="2Fe-2S_ferredoxin-like_sf"/>
</dbReference>
<dbReference type="PANTHER" id="PTHR46696:SF6">
    <property type="entry name" value="P450, PUTATIVE (EUROFUNG)-RELATED"/>
    <property type="match status" value="1"/>
</dbReference>
<keyword evidence="3" id="KW-0479">Metal-binding</keyword>
<dbReference type="InterPro" id="IPR002397">
    <property type="entry name" value="Cyt_P450_B"/>
</dbReference>
<reference evidence="9" key="1">
    <citation type="journal article" date="2021" name="Nat. Commun.">
        <title>Genetic determinants of endophytism in the Arabidopsis root mycobiome.</title>
        <authorList>
            <person name="Mesny F."/>
            <person name="Miyauchi S."/>
            <person name="Thiergart T."/>
            <person name="Pickel B."/>
            <person name="Atanasova L."/>
            <person name="Karlsson M."/>
            <person name="Huettel B."/>
            <person name="Barry K.W."/>
            <person name="Haridas S."/>
            <person name="Chen C."/>
            <person name="Bauer D."/>
            <person name="Andreopoulos W."/>
            <person name="Pangilinan J."/>
            <person name="LaButti K."/>
            <person name="Riley R."/>
            <person name="Lipzen A."/>
            <person name="Clum A."/>
            <person name="Drula E."/>
            <person name="Henrissat B."/>
            <person name="Kohler A."/>
            <person name="Grigoriev I.V."/>
            <person name="Martin F.M."/>
            <person name="Hacquard S."/>
        </authorList>
    </citation>
    <scope>NUCLEOTIDE SEQUENCE</scope>
    <source>
        <strain evidence="9">MPI-CAGE-CH-0230</strain>
    </source>
</reference>
<dbReference type="InterPro" id="IPR001433">
    <property type="entry name" value="OxRdtase_FAD/NAD-bd"/>
</dbReference>
<dbReference type="InterPro" id="IPR017972">
    <property type="entry name" value="Cyt_P450_CS"/>
</dbReference>
<evidence type="ECO:0000256" key="4">
    <source>
        <dbReference type="ARBA" id="ARBA00023004"/>
    </source>
</evidence>
<evidence type="ECO:0000256" key="1">
    <source>
        <dbReference type="ARBA" id="ARBA00010617"/>
    </source>
</evidence>
<comment type="caution">
    <text evidence="9">The sequence shown here is derived from an EMBL/GenBank/DDBJ whole genome shotgun (WGS) entry which is preliminary data.</text>
</comment>
<feature type="region of interest" description="Disordered" evidence="6">
    <location>
        <begin position="1178"/>
        <end position="1198"/>
    </location>
</feature>
<evidence type="ECO:0000256" key="5">
    <source>
        <dbReference type="ARBA" id="ARBA00023014"/>
    </source>
</evidence>
<dbReference type="SUPFAM" id="SSF63380">
    <property type="entry name" value="Riboflavin synthase domain-like"/>
    <property type="match status" value="1"/>
</dbReference>
<dbReference type="SUPFAM" id="SSF54292">
    <property type="entry name" value="2Fe-2S ferredoxin-like"/>
    <property type="match status" value="1"/>
</dbReference>
<dbReference type="GO" id="GO:0004497">
    <property type="term" value="F:monooxygenase activity"/>
    <property type="evidence" value="ECO:0007669"/>
    <property type="project" value="InterPro"/>
</dbReference>
<keyword evidence="10" id="KW-1185">Reference proteome</keyword>
<dbReference type="EMBL" id="JAGTJQ010000004">
    <property type="protein sequence ID" value="KAH7033541.1"/>
    <property type="molecule type" value="Genomic_DNA"/>
</dbReference>
<dbReference type="Gene3D" id="3.40.50.80">
    <property type="entry name" value="Nucleotide-binding domain of ferredoxin-NADP reductase (FNR) module"/>
    <property type="match status" value="1"/>
</dbReference>
<dbReference type="InterPro" id="IPR006058">
    <property type="entry name" value="2Fe2S_fd_BS"/>
</dbReference>
<evidence type="ECO:0000256" key="3">
    <source>
        <dbReference type="ARBA" id="ARBA00022723"/>
    </source>
</evidence>
<evidence type="ECO:0000313" key="10">
    <source>
        <dbReference type="Proteomes" id="UP000756346"/>
    </source>
</evidence>
<dbReference type="Pfam" id="PF00067">
    <property type="entry name" value="p450"/>
    <property type="match status" value="1"/>
</dbReference>
<feature type="domain" description="FAD-binding FR-type" evidence="8">
    <location>
        <begin position="442"/>
        <end position="545"/>
    </location>
</feature>
<feature type="transmembrane region" description="Helical" evidence="7">
    <location>
        <begin position="901"/>
        <end position="921"/>
    </location>
</feature>
<dbReference type="PRINTS" id="PR00385">
    <property type="entry name" value="P450"/>
</dbReference>
<dbReference type="GO" id="GO:0005506">
    <property type="term" value="F:iron ion binding"/>
    <property type="evidence" value="ECO:0007669"/>
    <property type="project" value="InterPro"/>
</dbReference>
<accession>A0A9P8YAE1</accession>
<dbReference type="AlphaFoldDB" id="A0A9P8YAE1"/>
<dbReference type="GO" id="GO:0020037">
    <property type="term" value="F:heme binding"/>
    <property type="evidence" value="ECO:0007669"/>
    <property type="project" value="InterPro"/>
</dbReference>
<feature type="transmembrane region" description="Helical" evidence="7">
    <location>
        <begin position="1022"/>
        <end position="1043"/>
    </location>
</feature>
<keyword evidence="7" id="KW-0812">Transmembrane</keyword>
<dbReference type="Gene3D" id="2.40.30.10">
    <property type="entry name" value="Translation factors"/>
    <property type="match status" value="1"/>
</dbReference>
<dbReference type="Proteomes" id="UP000756346">
    <property type="component" value="Unassembled WGS sequence"/>
</dbReference>